<proteinExistence type="predicted"/>
<evidence type="ECO:0000256" key="1">
    <source>
        <dbReference type="SAM" id="SignalP"/>
    </source>
</evidence>
<protein>
    <recommendedName>
        <fullName evidence="3">Lipoprotein</fullName>
    </recommendedName>
</protein>
<organism evidence="2">
    <name type="scientific">Enterobacter mori</name>
    <dbReference type="NCBI Taxonomy" id="539813"/>
    <lineage>
        <taxon>Bacteria</taxon>
        <taxon>Pseudomonadati</taxon>
        <taxon>Pseudomonadota</taxon>
        <taxon>Gammaproteobacteria</taxon>
        <taxon>Enterobacterales</taxon>
        <taxon>Enterobacteriaceae</taxon>
        <taxon>Enterobacter</taxon>
    </lineage>
</organism>
<sequence>MKKLFIALLCVGLSGCATEAVLPSQAKMAPTERLLKYQTASNSGDATLIVVRDKGFLGSGCFTGVYLNNEKSAILDPGEKAVFHLHPGEWSVEMNGEGKFCISDAVPVGDYIQLKTGETKAVRLFADPSGNLDVKHLPLQ</sequence>
<keyword evidence="1" id="KW-0732">Signal</keyword>
<dbReference type="AlphaFoldDB" id="A0A7T0DSY3"/>
<dbReference type="PROSITE" id="PS51257">
    <property type="entry name" value="PROKAR_LIPOPROTEIN"/>
    <property type="match status" value="1"/>
</dbReference>
<dbReference type="EMBL" id="CP061801">
    <property type="protein sequence ID" value="QPJ98889.1"/>
    <property type="molecule type" value="Genomic_DNA"/>
</dbReference>
<evidence type="ECO:0000313" key="2">
    <source>
        <dbReference type="EMBL" id="QPJ98889.1"/>
    </source>
</evidence>
<accession>A0A7T0DSY3</accession>
<feature type="signal peptide" evidence="1">
    <location>
        <begin position="1"/>
        <end position="19"/>
    </location>
</feature>
<feature type="chain" id="PRO_5032676133" description="Lipoprotein" evidence="1">
    <location>
        <begin position="20"/>
        <end position="140"/>
    </location>
</feature>
<name>A0A7T0DSY3_9ENTR</name>
<reference evidence="2" key="1">
    <citation type="submission" date="2020-09" db="EMBL/GenBank/DDBJ databases">
        <title>First Report of a novel Colistin-Resistant species of Enterobacter cloacae complex Producing MCR-5 isolated from hospital sewage water.</title>
        <authorList>
            <person name="Zhou K."/>
        </authorList>
    </citation>
    <scope>NUCLEOTIDE SEQUENCE [LARGE SCALE GENOMIC DNA]</scope>
    <source>
        <strain evidence="2">HSW1412</strain>
    </source>
</reference>
<evidence type="ECO:0008006" key="3">
    <source>
        <dbReference type="Google" id="ProtNLM"/>
    </source>
</evidence>
<gene>
    <name evidence="2" type="ORF">IDM36_13160</name>
</gene>